<evidence type="ECO:0000313" key="3">
    <source>
        <dbReference type="Proteomes" id="UP001596157"/>
    </source>
</evidence>
<keyword evidence="3" id="KW-1185">Reference proteome</keyword>
<comment type="caution">
    <text evidence="2">The sequence shown here is derived from an EMBL/GenBank/DDBJ whole genome shotgun (WGS) entry which is preliminary data.</text>
</comment>
<accession>A0ABW0EKL5</accession>
<dbReference type="Proteomes" id="UP001596157">
    <property type="component" value="Unassembled WGS sequence"/>
</dbReference>
<dbReference type="RefSeq" id="WP_378247483.1">
    <property type="nucleotide sequence ID" value="NZ_JBHSKF010000005.1"/>
</dbReference>
<evidence type="ECO:0000313" key="2">
    <source>
        <dbReference type="EMBL" id="MFC5287978.1"/>
    </source>
</evidence>
<protein>
    <recommendedName>
        <fullName evidence="1">DUF7711 domain-containing protein</fullName>
    </recommendedName>
</protein>
<sequence length="188" mass="20230">MKWSRAVHHLTELAEACGRLAGSPVVPLKVRQLWAAGEVLGPERDLETVTVALVVDLPSVPWMTTPPGGAHWSAASRLARGPFTAYWRTDPVWNHRIARPALVWDGEVKAETLAAIAAGEGDRVRLPAPSAAEAAARLTAELATSLAAVRSRTAEYAEKRWQPGKLEPRADALWEATSGYLDLLDAAG</sequence>
<dbReference type="EMBL" id="JBHSKF010000005">
    <property type="protein sequence ID" value="MFC5287978.1"/>
    <property type="molecule type" value="Genomic_DNA"/>
</dbReference>
<name>A0ABW0EKL5_9PSEU</name>
<organism evidence="2 3">
    <name type="scientific">Actinokineospora guangxiensis</name>
    <dbReference type="NCBI Taxonomy" id="1490288"/>
    <lineage>
        <taxon>Bacteria</taxon>
        <taxon>Bacillati</taxon>
        <taxon>Actinomycetota</taxon>
        <taxon>Actinomycetes</taxon>
        <taxon>Pseudonocardiales</taxon>
        <taxon>Pseudonocardiaceae</taxon>
        <taxon>Actinokineospora</taxon>
    </lineage>
</organism>
<feature type="domain" description="DUF7711" evidence="1">
    <location>
        <begin position="1"/>
        <end position="187"/>
    </location>
</feature>
<evidence type="ECO:0000259" key="1">
    <source>
        <dbReference type="Pfam" id="PF24821"/>
    </source>
</evidence>
<proteinExistence type="predicted"/>
<gene>
    <name evidence="2" type="ORF">ACFPM7_13030</name>
</gene>
<dbReference type="InterPro" id="IPR056128">
    <property type="entry name" value="DUF7711"/>
</dbReference>
<reference evidence="3" key="1">
    <citation type="journal article" date="2019" name="Int. J. Syst. Evol. Microbiol.">
        <title>The Global Catalogue of Microorganisms (GCM) 10K type strain sequencing project: providing services to taxonomists for standard genome sequencing and annotation.</title>
        <authorList>
            <consortium name="The Broad Institute Genomics Platform"/>
            <consortium name="The Broad Institute Genome Sequencing Center for Infectious Disease"/>
            <person name="Wu L."/>
            <person name="Ma J."/>
        </authorList>
    </citation>
    <scope>NUCLEOTIDE SEQUENCE [LARGE SCALE GENOMIC DNA]</scope>
    <source>
        <strain evidence="3">CCUG 59778</strain>
    </source>
</reference>
<dbReference type="Pfam" id="PF24821">
    <property type="entry name" value="DUF7711"/>
    <property type="match status" value="1"/>
</dbReference>